<evidence type="ECO:0000313" key="1">
    <source>
        <dbReference type="EMBL" id="CAK8054471.1"/>
    </source>
</evidence>
<keyword evidence="2" id="KW-1185">Reference proteome</keyword>
<dbReference type="Proteomes" id="UP001314241">
    <property type="component" value="Unassembled WGS sequence"/>
</dbReference>
<reference evidence="1 2" key="1">
    <citation type="submission" date="2024-01" db="EMBL/GenBank/DDBJ databases">
        <authorList>
            <person name="Botero Cardona J."/>
        </authorList>
    </citation>
    <scope>NUCLEOTIDE SEQUENCE [LARGE SCALE GENOMIC DNA]</scope>
    <source>
        <strain evidence="1 2">LMG 33000</strain>
    </source>
</reference>
<organism evidence="1 2">
    <name type="scientific">Eupransor demetentiae</name>
    <dbReference type="NCBI Taxonomy" id="3109584"/>
    <lineage>
        <taxon>Bacteria</taxon>
        <taxon>Bacillati</taxon>
        <taxon>Bacillota</taxon>
        <taxon>Bacilli</taxon>
        <taxon>Lactobacillales</taxon>
        <taxon>Lactobacillaceae</taxon>
        <taxon>Eupransor</taxon>
    </lineage>
</organism>
<protein>
    <submittedName>
        <fullName evidence="1">Uncharacterized protein</fullName>
    </submittedName>
</protein>
<dbReference type="EMBL" id="CAWVOH010000002">
    <property type="protein sequence ID" value="CAK8054471.1"/>
    <property type="molecule type" value="Genomic_DNA"/>
</dbReference>
<name>A0ABM9N5L7_9LACO</name>
<proteinExistence type="predicted"/>
<evidence type="ECO:0000313" key="2">
    <source>
        <dbReference type="Proteomes" id="UP001314241"/>
    </source>
</evidence>
<accession>A0ABM9N5L7</accession>
<sequence length="55" mass="6265">MQVTGVDAFTFGGLQKKLNKELDQLYQENKKVIDVKYSSPSASYYSALILYQTEL</sequence>
<gene>
    <name evidence="1" type="ORF">R54876_GBNLAHCA_01040</name>
</gene>
<dbReference type="RefSeq" id="WP_349642019.1">
    <property type="nucleotide sequence ID" value="NZ_CAWVOH010000002.1"/>
</dbReference>
<comment type="caution">
    <text evidence="1">The sequence shown here is derived from an EMBL/GenBank/DDBJ whole genome shotgun (WGS) entry which is preliminary data.</text>
</comment>